<dbReference type="PANTHER" id="PTHR43716">
    <property type="entry name" value="D-2-HYDROXYGLUTARATE DEHYDROGENASE, MITOCHONDRIAL"/>
    <property type="match status" value="1"/>
</dbReference>
<dbReference type="InterPro" id="IPR051264">
    <property type="entry name" value="FAD-oxidored/transferase_4"/>
</dbReference>
<dbReference type="PANTHER" id="PTHR43716:SF1">
    <property type="entry name" value="D-2-HYDROXYGLUTARATE DEHYDROGENASE, MITOCHONDRIAL"/>
    <property type="match status" value="1"/>
</dbReference>
<keyword evidence="5" id="KW-0560">Oxidoreductase</keyword>
<dbReference type="FunFam" id="3.30.43.10:FF:000011">
    <property type="entry name" value="D-lactate dehydrogenase (Cytochrome)"/>
    <property type="match status" value="1"/>
</dbReference>
<dbReference type="GO" id="GO:0051990">
    <property type="term" value="F:(R)-2-hydroxyglutarate dehydrogenase activity"/>
    <property type="evidence" value="ECO:0007669"/>
    <property type="project" value="UniProtKB-EC"/>
</dbReference>
<dbReference type="Pfam" id="PF02913">
    <property type="entry name" value="FAD-oxidase_C"/>
    <property type="match status" value="1"/>
</dbReference>
<dbReference type="InterPro" id="IPR004113">
    <property type="entry name" value="FAD-bd_oxidored_4_C"/>
</dbReference>
<dbReference type="InterPro" id="IPR036318">
    <property type="entry name" value="FAD-bd_PCMH-like_sf"/>
</dbReference>
<dbReference type="Gene3D" id="3.30.70.2190">
    <property type="match status" value="1"/>
</dbReference>
<dbReference type="Pfam" id="PF01565">
    <property type="entry name" value="FAD_binding_4"/>
    <property type="match status" value="1"/>
</dbReference>
<name>A0A830HUL0_9CHLO</name>
<evidence type="ECO:0000256" key="6">
    <source>
        <dbReference type="ARBA" id="ARBA00039003"/>
    </source>
</evidence>
<dbReference type="Proteomes" id="UP000660262">
    <property type="component" value="Unassembled WGS sequence"/>
</dbReference>
<dbReference type="SUPFAM" id="SSF56176">
    <property type="entry name" value="FAD-binding/transporter-associated domain-like"/>
    <property type="match status" value="1"/>
</dbReference>
<feature type="domain" description="FAD-binding PCMH-type" evidence="7">
    <location>
        <begin position="75"/>
        <end position="254"/>
    </location>
</feature>
<comment type="cofactor">
    <cofactor evidence="1">
        <name>FAD</name>
        <dbReference type="ChEBI" id="CHEBI:57692"/>
    </cofactor>
</comment>
<proteinExistence type="inferred from homology"/>
<dbReference type="InterPro" id="IPR016167">
    <property type="entry name" value="FAD-bd_PCMH_sub1"/>
</dbReference>
<dbReference type="InterPro" id="IPR016171">
    <property type="entry name" value="Vanillyl_alc_oxidase_C-sub2"/>
</dbReference>
<dbReference type="Gene3D" id="3.30.43.10">
    <property type="entry name" value="Uridine Diphospho-n-acetylenolpyruvylglucosamine Reductase, domain 2"/>
    <property type="match status" value="1"/>
</dbReference>
<dbReference type="InterPro" id="IPR016166">
    <property type="entry name" value="FAD-bd_PCMH"/>
</dbReference>
<gene>
    <name evidence="8" type="ORF">PPROV_000953300</name>
</gene>
<dbReference type="OrthoDB" id="5332616at2759"/>
<dbReference type="Gene3D" id="3.30.465.10">
    <property type="match status" value="1"/>
</dbReference>
<protein>
    <recommendedName>
        <fullName evidence="6">D-2-hydroxyglutarate dehydrogenase</fullName>
        <ecNumber evidence="6">1.1.99.39</ecNumber>
    </recommendedName>
</protein>
<dbReference type="FunFam" id="3.30.465.10:FF:000001">
    <property type="entry name" value="D-2-hydroxyglutarate dehydrogenase, mitochondrial"/>
    <property type="match status" value="1"/>
</dbReference>
<evidence type="ECO:0000256" key="3">
    <source>
        <dbReference type="ARBA" id="ARBA00022630"/>
    </source>
</evidence>
<accession>A0A830HUL0</accession>
<dbReference type="Gene3D" id="3.30.70.2740">
    <property type="match status" value="1"/>
</dbReference>
<evidence type="ECO:0000256" key="5">
    <source>
        <dbReference type="ARBA" id="ARBA00023002"/>
    </source>
</evidence>
<evidence type="ECO:0000313" key="9">
    <source>
        <dbReference type="Proteomes" id="UP000660262"/>
    </source>
</evidence>
<dbReference type="InterPro" id="IPR006094">
    <property type="entry name" value="Oxid_FAD_bind_N"/>
</dbReference>
<dbReference type="EC" id="1.1.99.39" evidence="6"/>
<evidence type="ECO:0000256" key="4">
    <source>
        <dbReference type="ARBA" id="ARBA00022827"/>
    </source>
</evidence>
<sequence>MAAAALLSVARQPSRTALFAFTRSLGTAPTPPRHSFDKISAQHISALKQIVGGDANCFTDATSLAAYNADWTGRYRGSSQLALRPPTPRAVADALKYCTQHGLAVVPQGGNTGLVGGGVPVYDEVVISTAALNAVESVDADSGCVVAGAGVVLQALDEELAKHNLMVPLDLGAKGSCHIGGNVSTNAGGLRYLRYGSLHGSVLGLEVALADGTLLDLLSTCRKDNTGYDLKQLFIGAEGTLGIVTRVALQAAPRPSSVQAAWIGIQTFEDVRRALRLARRHLGETLSAFEFVDRASLDVVLEGQHASMRLHDPLPDNPTPFHALVEVSGSNEAHDTEKLEHFLEAASEEGIAVDGTVASGGRQLAELWAIREGISEALARRGAPVYKYDVSIPLSCWYDIVTDMRARLSEAGYNDSSGVRVVGYGHMGDANMHLNISSLEVDDRIGNLIEPWVYEWVSSRGGSISAEHGLGQMKASAIGYSKHPEAVRLMAQIKDVLDPSGTLNPYKVLPSS</sequence>
<dbReference type="InterPro" id="IPR016169">
    <property type="entry name" value="FAD-bd_PCMH_sub2"/>
</dbReference>
<keyword evidence="9" id="KW-1185">Reference proteome</keyword>
<dbReference type="FunFam" id="3.30.70.2190:FF:000001">
    <property type="entry name" value="D-2-hydroxyglutarate dehydrogenase mitochondrial"/>
    <property type="match status" value="1"/>
</dbReference>
<dbReference type="SUPFAM" id="SSF55103">
    <property type="entry name" value="FAD-linked oxidases, C-terminal domain"/>
    <property type="match status" value="1"/>
</dbReference>
<reference evidence="8" key="1">
    <citation type="submission" date="2020-10" db="EMBL/GenBank/DDBJ databases">
        <title>Unveiling of a novel bifunctional photoreceptor, Dualchrome1, isolated from a cosmopolitan green alga.</title>
        <authorList>
            <person name="Suzuki S."/>
            <person name="Kawachi M."/>
        </authorList>
    </citation>
    <scope>NUCLEOTIDE SEQUENCE</scope>
    <source>
        <strain evidence="8">NIES 2893</strain>
    </source>
</reference>
<dbReference type="Gene3D" id="1.10.45.10">
    <property type="entry name" value="Vanillyl-alcohol Oxidase, Chain A, domain 4"/>
    <property type="match status" value="1"/>
</dbReference>
<evidence type="ECO:0000313" key="8">
    <source>
        <dbReference type="EMBL" id="GHP10802.1"/>
    </source>
</evidence>
<evidence type="ECO:0000256" key="1">
    <source>
        <dbReference type="ARBA" id="ARBA00001974"/>
    </source>
</evidence>
<dbReference type="FunFam" id="1.10.45.10:FF:000001">
    <property type="entry name" value="D-lactate dehydrogenase mitochondrial"/>
    <property type="match status" value="1"/>
</dbReference>
<keyword evidence="4" id="KW-0274">FAD</keyword>
<comment type="similarity">
    <text evidence="2">Belongs to the FAD-binding oxidoreductase/transferase type 4 family.</text>
</comment>
<dbReference type="GO" id="GO:0005739">
    <property type="term" value="C:mitochondrion"/>
    <property type="evidence" value="ECO:0007669"/>
    <property type="project" value="TreeGrafter"/>
</dbReference>
<dbReference type="InterPro" id="IPR016164">
    <property type="entry name" value="FAD-linked_Oxase-like_C"/>
</dbReference>
<dbReference type="AlphaFoldDB" id="A0A830HUL0"/>
<evidence type="ECO:0000259" key="7">
    <source>
        <dbReference type="PROSITE" id="PS51387"/>
    </source>
</evidence>
<organism evidence="8 9">
    <name type="scientific">Pycnococcus provasolii</name>
    <dbReference type="NCBI Taxonomy" id="41880"/>
    <lineage>
        <taxon>Eukaryota</taxon>
        <taxon>Viridiplantae</taxon>
        <taxon>Chlorophyta</taxon>
        <taxon>Pseudoscourfieldiophyceae</taxon>
        <taxon>Pseudoscourfieldiales</taxon>
        <taxon>Pycnococcaceae</taxon>
        <taxon>Pycnococcus</taxon>
    </lineage>
</organism>
<evidence type="ECO:0000256" key="2">
    <source>
        <dbReference type="ARBA" id="ARBA00008000"/>
    </source>
</evidence>
<keyword evidence="3" id="KW-0285">Flavoprotein</keyword>
<dbReference type="PROSITE" id="PS51387">
    <property type="entry name" value="FAD_PCMH"/>
    <property type="match status" value="1"/>
</dbReference>
<dbReference type="FunFam" id="3.30.70.2740:FF:000002">
    <property type="entry name" value="D-2-hydroxyglutarate dehydrogenase mitochondrial"/>
    <property type="match status" value="1"/>
</dbReference>
<comment type="caution">
    <text evidence="8">The sequence shown here is derived from an EMBL/GenBank/DDBJ whole genome shotgun (WGS) entry which is preliminary data.</text>
</comment>
<dbReference type="EMBL" id="BNJQ01000031">
    <property type="protein sequence ID" value="GHP10802.1"/>
    <property type="molecule type" value="Genomic_DNA"/>
</dbReference>
<dbReference type="GO" id="GO:0071949">
    <property type="term" value="F:FAD binding"/>
    <property type="evidence" value="ECO:0007669"/>
    <property type="project" value="InterPro"/>
</dbReference>